<dbReference type="InterPro" id="IPR029017">
    <property type="entry name" value="Enolase-like_N"/>
</dbReference>
<evidence type="ECO:0000313" key="7">
    <source>
        <dbReference type="EMBL" id="QEL21062.1"/>
    </source>
</evidence>
<evidence type="ECO:0000256" key="5">
    <source>
        <dbReference type="ARBA" id="ARBA00023235"/>
    </source>
</evidence>
<dbReference type="GO" id="GO:0046872">
    <property type="term" value="F:metal ion binding"/>
    <property type="evidence" value="ECO:0007669"/>
    <property type="project" value="UniProtKB-KW"/>
</dbReference>
<gene>
    <name evidence="7" type="ORF">PX52LOC_08191</name>
</gene>
<dbReference type="PANTHER" id="PTHR48073">
    <property type="entry name" value="O-SUCCINYLBENZOATE SYNTHASE-RELATED"/>
    <property type="match status" value="1"/>
</dbReference>
<dbReference type="SUPFAM" id="SSF51604">
    <property type="entry name" value="Enolase C-terminal domain-like"/>
    <property type="match status" value="1"/>
</dbReference>
<dbReference type="Gene3D" id="3.30.390.10">
    <property type="entry name" value="Enolase-like, N-terminal domain"/>
    <property type="match status" value="1"/>
</dbReference>
<dbReference type="RefSeq" id="WP_149115304.1">
    <property type="nucleotide sequence ID" value="NZ_CP042425.1"/>
</dbReference>
<evidence type="ECO:0000313" key="8">
    <source>
        <dbReference type="Proteomes" id="UP000324974"/>
    </source>
</evidence>
<organism evidence="7 8">
    <name type="scientific">Limnoglobus roseus</name>
    <dbReference type="NCBI Taxonomy" id="2598579"/>
    <lineage>
        <taxon>Bacteria</taxon>
        <taxon>Pseudomonadati</taxon>
        <taxon>Planctomycetota</taxon>
        <taxon>Planctomycetia</taxon>
        <taxon>Gemmatales</taxon>
        <taxon>Gemmataceae</taxon>
        <taxon>Limnoglobus</taxon>
    </lineage>
</organism>
<dbReference type="InterPro" id="IPR034620">
    <property type="entry name" value="Cis-3-h-L-Pro_dehydratase"/>
</dbReference>
<dbReference type="SMART" id="SM00922">
    <property type="entry name" value="MR_MLE"/>
    <property type="match status" value="1"/>
</dbReference>
<dbReference type="KEGG" id="lrs:PX52LOC_08191"/>
<name>A0A5C1ATY4_9BACT</name>
<keyword evidence="5" id="KW-0413">Isomerase</keyword>
<proteinExistence type="inferred from homology"/>
<evidence type="ECO:0000256" key="3">
    <source>
        <dbReference type="ARBA" id="ARBA00022723"/>
    </source>
</evidence>
<reference evidence="8" key="1">
    <citation type="submission" date="2019-08" db="EMBL/GenBank/DDBJ databases">
        <title>Limnoglobus roseus gen. nov., sp. nov., a novel freshwater planctomycete with a giant genome from the family Gemmataceae.</title>
        <authorList>
            <person name="Kulichevskaya I.S."/>
            <person name="Naumoff D.G."/>
            <person name="Miroshnikov K."/>
            <person name="Ivanova A."/>
            <person name="Philippov D.A."/>
            <person name="Hakobyan A."/>
            <person name="Rijpstra I.C."/>
            <person name="Sinninghe Damste J.S."/>
            <person name="Liesack W."/>
            <person name="Dedysh S.N."/>
        </authorList>
    </citation>
    <scope>NUCLEOTIDE SEQUENCE [LARGE SCALE GENOMIC DNA]</scope>
    <source>
        <strain evidence="8">PX52</strain>
    </source>
</reference>
<evidence type="ECO:0000256" key="1">
    <source>
        <dbReference type="ARBA" id="ARBA00001946"/>
    </source>
</evidence>
<dbReference type="Proteomes" id="UP000324974">
    <property type="component" value="Chromosome"/>
</dbReference>
<accession>A0A5C1ATY4</accession>
<dbReference type="InterPro" id="IPR054855">
    <property type="entry name" value="HProlDhtase"/>
</dbReference>
<dbReference type="OrthoDB" id="9785902at2"/>
<dbReference type="SFLD" id="SFLDG00180">
    <property type="entry name" value="muconate_cycloisomerase"/>
    <property type="match status" value="1"/>
</dbReference>
<dbReference type="Pfam" id="PF02746">
    <property type="entry name" value="MR_MLE_N"/>
    <property type="match status" value="1"/>
</dbReference>
<evidence type="ECO:0000259" key="6">
    <source>
        <dbReference type="SMART" id="SM00922"/>
    </source>
</evidence>
<dbReference type="EMBL" id="CP042425">
    <property type="protein sequence ID" value="QEL21062.1"/>
    <property type="molecule type" value="Genomic_DNA"/>
</dbReference>
<dbReference type="SUPFAM" id="SSF54826">
    <property type="entry name" value="Enolase N-terminal domain-like"/>
    <property type="match status" value="1"/>
</dbReference>
<dbReference type="GO" id="GO:0016854">
    <property type="term" value="F:racemase and epimerase activity"/>
    <property type="evidence" value="ECO:0007669"/>
    <property type="project" value="UniProtKB-ARBA"/>
</dbReference>
<dbReference type="Pfam" id="PF13378">
    <property type="entry name" value="MR_MLE_C"/>
    <property type="match status" value="1"/>
</dbReference>
<dbReference type="InterPro" id="IPR013342">
    <property type="entry name" value="Mandelate_racemase_C"/>
</dbReference>
<dbReference type="SFLD" id="SFLDF00555">
    <property type="entry name" value="cis-3-hydroxy-L-proline_dehydr"/>
    <property type="match status" value="1"/>
</dbReference>
<feature type="domain" description="Mandelate racemase/muconate lactonizing enzyme C-terminal" evidence="6">
    <location>
        <begin position="144"/>
        <end position="237"/>
    </location>
</feature>
<keyword evidence="3" id="KW-0479">Metal-binding</keyword>
<evidence type="ECO:0000256" key="2">
    <source>
        <dbReference type="ARBA" id="ARBA00008031"/>
    </source>
</evidence>
<dbReference type="InterPro" id="IPR036849">
    <property type="entry name" value="Enolase-like_C_sf"/>
</dbReference>
<sequence length="367" mass="39503">MKITRISAYRVELPLHEGSYKWSGGKSVTVFDSTIVAVETDAGITGHGEVCPLGPFYLPAYANGVRAGIAELGPHLLGEDPTQLGKLNRTMDAALLGHPYVKSGLDMACWDILGQTTGQPVCVLLGGRYGDDVPLYRAISQEAPDAMAGRVAGYRAEGYRRFQLKVGGDPDVDIARIRAVSAVLHPGDRLVADANTGWLMHEAMRVVRAVRDVDVYIEQPCRTYDECLSVRRHTDHPFVMDENIDSLEMLLRGHADQAFDVVNLKISKLGGLTKIKQARDLCVALGVAMTLEDSWGGDIVTAAIAHVAHSTPPELLFSTTDFNSYVTVSTADGAPQRVNGRMAASTAPGLGVRPRMDVLGGPVVVVE</sequence>
<dbReference type="Gene3D" id="3.20.20.120">
    <property type="entry name" value="Enolase-like C-terminal domain"/>
    <property type="match status" value="1"/>
</dbReference>
<dbReference type="FunFam" id="3.30.390.10:FF:000009">
    <property type="entry name" value="Hydrophobic dipeptide epimerase"/>
    <property type="match status" value="1"/>
</dbReference>
<dbReference type="SFLD" id="SFLDS00001">
    <property type="entry name" value="Enolase"/>
    <property type="match status" value="1"/>
</dbReference>
<dbReference type="GO" id="GO:0016836">
    <property type="term" value="F:hydro-lyase activity"/>
    <property type="evidence" value="ECO:0007669"/>
    <property type="project" value="InterPro"/>
</dbReference>
<keyword evidence="8" id="KW-1185">Reference proteome</keyword>
<evidence type="ECO:0000256" key="4">
    <source>
        <dbReference type="ARBA" id="ARBA00022842"/>
    </source>
</evidence>
<dbReference type="AlphaFoldDB" id="A0A5C1ATY4"/>
<comment type="similarity">
    <text evidence="2">Belongs to the mandelate racemase/muconate lactonizing enzyme family.</text>
</comment>
<dbReference type="NCBIfam" id="NF043002">
    <property type="entry name" value="HProlDhtase"/>
    <property type="match status" value="1"/>
</dbReference>
<dbReference type="InterPro" id="IPR029065">
    <property type="entry name" value="Enolase_C-like"/>
</dbReference>
<keyword evidence="4" id="KW-0460">Magnesium</keyword>
<dbReference type="GO" id="GO:0006518">
    <property type="term" value="P:peptide metabolic process"/>
    <property type="evidence" value="ECO:0007669"/>
    <property type="project" value="UniProtKB-ARBA"/>
</dbReference>
<protein>
    <submittedName>
        <fullName evidence="7">Muconate-lactonizing protein</fullName>
    </submittedName>
</protein>
<dbReference type="PANTHER" id="PTHR48073:SF2">
    <property type="entry name" value="O-SUCCINYLBENZOATE SYNTHASE"/>
    <property type="match status" value="1"/>
</dbReference>
<comment type="cofactor">
    <cofactor evidence="1">
        <name>Mg(2+)</name>
        <dbReference type="ChEBI" id="CHEBI:18420"/>
    </cofactor>
</comment>
<dbReference type="InterPro" id="IPR013341">
    <property type="entry name" value="Mandelate_racemase_N_dom"/>
</dbReference>